<accession>A0A0P6WAR0</accession>
<keyword evidence="3" id="KW-0813">Transport</keyword>
<organism evidence="10 11">
    <name type="scientific">Prosthecodimorpha hirschii</name>
    <dbReference type="NCBI Taxonomy" id="665126"/>
    <lineage>
        <taxon>Bacteria</taxon>
        <taxon>Pseudomonadati</taxon>
        <taxon>Pseudomonadota</taxon>
        <taxon>Alphaproteobacteria</taxon>
        <taxon>Hyphomicrobiales</taxon>
        <taxon>Ancalomicrobiaceae</taxon>
        <taxon>Prosthecodimorpha</taxon>
    </lineage>
</organism>
<dbReference type="PROSITE" id="PS51012">
    <property type="entry name" value="ABC_TM2"/>
    <property type="match status" value="1"/>
</dbReference>
<evidence type="ECO:0000313" key="10">
    <source>
        <dbReference type="EMBL" id="KPL51627.1"/>
    </source>
</evidence>
<protein>
    <submittedName>
        <fullName evidence="10">ABC transporter permease</fullName>
    </submittedName>
</protein>
<evidence type="ECO:0000256" key="4">
    <source>
        <dbReference type="ARBA" id="ARBA00022475"/>
    </source>
</evidence>
<sequence length="375" mass="40271">MLRAIDNIWHLVLKEFASLAGDRVMLVLIFYAFSMAIVTVANGVKLEVSNASVAVVDLDRSRAVDRIVDAVRPPYFRAPVRVDPAVAAEGMDRGRYTFLISFPPAFEADLLAGRKPEIGLTVDATAMTQAGNGVAYLREIVATETARYLSAQGIEAGLPVAVVIRQAFNPNLDGVRYNAVMQMVNSITILSIILVGAAVIREREHGTIEHLLVMPVRPTEIALGKIIANGLVVLLAVFFAIEVVLRGVLAVPIAGSVPLFLAGTAVYLFATTALGIVLATLANSMPQLGLMAIPVFVTMQLLSGAMTPLESMPKALQDAMHVSPSVYFVQFSQAILYRGAGFEVVWFPLAMMAGIGAVLLAFAVSRFRRMLEKSG</sequence>
<dbReference type="GO" id="GO:0005886">
    <property type="term" value="C:plasma membrane"/>
    <property type="evidence" value="ECO:0007669"/>
    <property type="project" value="UniProtKB-SubCell"/>
</dbReference>
<evidence type="ECO:0000256" key="1">
    <source>
        <dbReference type="ARBA" id="ARBA00004651"/>
    </source>
</evidence>
<dbReference type="Proteomes" id="UP000048984">
    <property type="component" value="Unassembled WGS sequence"/>
</dbReference>
<dbReference type="EMBL" id="LJYW01000001">
    <property type="protein sequence ID" value="KPL51627.1"/>
    <property type="molecule type" value="Genomic_DNA"/>
</dbReference>
<dbReference type="InterPro" id="IPR013525">
    <property type="entry name" value="ABC2_TM"/>
</dbReference>
<feature type="domain" description="ABC transmembrane type-2" evidence="9">
    <location>
        <begin position="144"/>
        <end position="370"/>
    </location>
</feature>
<evidence type="ECO:0000256" key="6">
    <source>
        <dbReference type="ARBA" id="ARBA00022989"/>
    </source>
</evidence>
<dbReference type="AlphaFoldDB" id="A0A0P6WAR0"/>
<dbReference type="STRING" id="665126.ABB55_04765"/>
<dbReference type="RefSeq" id="WP_054357789.1">
    <property type="nucleotide sequence ID" value="NZ_JAPCYQ010000001.1"/>
</dbReference>
<reference evidence="10 11" key="2">
    <citation type="submission" date="2015-10" db="EMBL/GenBank/DDBJ databases">
        <title>Draft Genome Sequence of Prosthecomicrobium hirschii ATCC 27832.</title>
        <authorList>
            <person name="Daniel J."/>
            <person name="Givan S.A."/>
            <person name="Brun Y.V."/>
            <person name="Brown P.J."/>
        </authorList>
    </citation>
    <scope>NUCLEOTIDE SEQUENCE [LARGE SCALE GENOMIC DNA]</scope>
    <source>
        <strain evidence="10 11">16</strain>
    </source>
</reference>
<dbReference type="GO" id="GO:0140359">
    <property type="term" value="F:ABC-type transporter activity"/>
    <property type="evidence" value="ECO:0007669"/>
    <property type="project" value="InterPro"/>
</dbReference>
<feature type="transmembrane region" description="Helical" evidence="8">
    <location>
        <begin position="257"/>
        <end position="281"/>
    </location>
</feature>
<dbReference type="PANTHER" id="PTHR30294">
    <property type="entry name" value="MEMBRANE COMPONENT OF ABC TRANSPORTER YHHJ-RELATED"/>
    <property type="match status" value="1"/>
</dbReference>
<evidence type="ECO:0000256" key="2">
    <source>
        <dbReference type="ARBA" id="ARBA00007783"/>
    </source>
</evidence>
<evidence type="ECO:0000256" key="3">
    <source>
        <dbReference type="ARBA" id="ARBA00022448"/>
    </source>
</evidence>
<keyword evidence="6 8" id="KW-1133">Transmembrane helix</keyword>
<keyword evidence="7 8" id="KW-0472">Membrane</keyword>
<dbReference type="Gene3D" id="3.40.1710.10">
    <property type="entry name" value="abc type-2 transporter like domain"/>
    <property type="match status" value="1"/>
</dbReference>
<dbReference type="Pfam" id="PF12698">
    <property type="entry name" value="ABC2_membrane_3"/>
    <property type="match status" value="1"/>
</dbReference>
<keyword evidence="4" id="KW-1003">Cell membrane</keyword>
<reference evidence="10 11" key="1">
    <citation type="submission" date="2015-09" db="EMBL/GenBank/DDBJ databases">
        <authorList>
            <person name="Jackson K.R."/>
            <person name="Lunt B.L."/>
            <person name="Fisher J.N.B."/>
            <person name="Gardner A.V."/>
            <person name="Bailey M.E."/>
            <person name="Deus L.M."/>
            <person name="Earl A.S."/>
            <person name="Gibby P.D."/>
            <person name="Hartmann K.A."/>
            <person name="Liu J.E."/>
            <person name="Manci A.M."/>
            <person name="Nielsen D.A."/>
            <person name="Solomon M.B."/>
            <person name="Breakwell D.P."/>
            <person name="Burnett S.H."/>
            <person name="Grose J.H."/>
        </authorList>
    </citation>
    <scope>NUCLEOTIDE SEQUENCE [LARGE SCALE GENOMIC DNA]</scope>
    <source>
        <strain evidence="10 11">16</strain>
    </source>
</reference>
<keyword evidence="5 8" id="KW-0812">Transmembrane</keyword>
<keyword evidence="11" id="KW-1185">Reference proteome</keyword>
<gene>
    <name evidence="10" type="ORF">ABB55_04765</name>
</gene>
<evidence type="ECO:0000259" key="9">
    <source>
        <dbReference type="PROSITE" id="PS51012"/>
    </source>
</evidence>
<evidence type="ECO:0000256" key="5">
    <source>
        <dbReference type="ARBA" id="ARBA00022692"/>
    </source>
</evidence>
<proteinExistence type="inferred from homology"/>
<feature type="transmembrane region" description="Helical" evidence="8">
    <location>
        <begin position="179"/>
        <end position="200"/>
    </location>
</feature>
<evidence type="ECO:0000313" key="11">
    <source>
        <dbReference type="Proteomes" id="UP000048984"/>
    </source>
</evidence>
<name>A0A0P6WAR0_9HYPH</name>
<dbReference type="InterPro" id="IPR047817">
    <property type="entry name" value="ABC2_TM_bact-type"/>
</dbReference>
<dbReference type="PANTHER" id="PTHR30294:SF47">
    <property type="entry name" value="INNER MEMBRANE TRANSPORT PERMEASE YHHJ"/>
    <property type="match status" value="1"/>
</dbReference>
<feature type="transmembrane region" description="Helical" evidence="8">
    <location>
        <begin position="345"/>
        <end position="364"/>
    </location>
</feature>
<dbReference type="InterPro" id="IPR051449">
    <property type="entry name" value="ABC-2_transporter_component"/>
</dbReference>
<comment type="caution">
    <text evidence="10">The sequence shown here is derived from an EMBL/GenBank/DDBJ whole genome shotgun (WGS) entry which is preliminary data.</text>
</comment>
<feature type="transmembrane region" description="Helical" evidence="8">
    <location>
        <begin position="288"/>
        <end position="306"/>
    </location>
</feature>
<comment type="subcellular location">
    <subcellularLocation>
        <location evidence="1">Cell membrane</location>
        <topology evidence="1">Multi-pass membrane protein</topology>
    </subcellularLocation>
</comment>
<evidence type="ECO:0000256" key="7">
    <source>
        <dbReference type="ARBA" id="ARBA00023136"/>
    </source>
</evidence>
<feature type="transmembrane region" description="Helical" evidence="8">
    <location>
        <begin position="24"/>
        <end position="44"/>
    </location>
</feature>
<comment type="similarity">
    <text evidence="2">Belongs to the ABC-2 integral membrane protein family.</text>
</comment>
<feature type="transmembrane region" description="Helical" evidence="8">
    <location>
        <begin position="221"/>
        <end position="245"/>
    </location>
</feature>
<evidence type="ECO:0000256" key="8">
    <source>
        <dbReference type="SAM" id="Phobius"/>
    </source>
</evidence>